<feature type="compositionally biased region" description="Low complexity" evidence="2">
    <location>
        <begin position="347"/>
        <end position="357"/>
    </location>
</feature>
<dbReference type="Gene3D" id="3.40.50.10210">
    <property type="match status" value="1"/>
</dbReference>
<protein>
    <recommendedName>
        <fullName evidence="1">UPF0284 protein HUG12_20895</fullName>
    </recommendedName>
</protein>
<dbReference type="InterPro" id="IPR036087">
    <property type="entry name" value="Nict_dMeBzImd_PRibTrfase_sf"/>
</dbReference>
<dbReference type="CDD" id="cd02439">
    <property type="entry name" value="DMB-PRT_CobT"/>
    <property type="match status" value="1"/>
</dbReference>
<dbReference type="Proteomes" id="UP000509626">
    <property type="component" value="Plasmid unnamed1"/>
</dbReference>
<dbReference type="GO" id="GO:0008939">
    <property type="term" value="F:nicotinate-nucleotide-dimethylbenzimidazole phosphoribosyltransferase activity"/>
    <property type="evidence" value="ECO:0007669"/>
    <property type="project" value="InterPro"/>
</dbReference>
<dbReference type="InterPro" id="IPR003200">
    <property type="entry name" value="Nict_dMeBzImd_PRibTrfase"/>
</dbReference>
<accession>A0A7D5QK68</accession>
<evidence type="ECO:0000256" key="1">
    <source>
        <dbReference type="HAMAP-Rule" id="MF_01086"/>
    </source>
</evidence>
<feature type="compositionally biased region" description="Acidic residues" evidence="2">
    <location>
        <begin position="367"/>
        <end position="377"/>
    </location>
</feature>
<evidence type="ECO:0000313" key="3">
    <source>
        <dbReference type="EMBL" id="QLG64244.1"/>
    </source>
</evidence>
<dbReference type="HAMAP" id="MF_01086">
    <property type="entry name" value="UPF0284"/>
    <property type="match status" value="1"/>
</dbReference>
<name>A0A7D5QK68_9EURY</name>
<organism evidence="3 4">
    <name type="scientific">Halorarum salinum</name>
    <dbReference type="NCBI Taxonomy" id="2743089"/>
    <lineage>
        <taxon>Archaea</taxon>
        <taxon>Methanobacteriati</taxon>
        <taxon>Methanobacteriota</taxon>
        <taxon>Stenosarchaea group</taxon>
        <taxon>Halobacteria</taxon>
        <taxon>Halobacteriales</taxon>
        <taxon>Haloferacaceae</taxon>
        <taxon>Halorarum</taxon>
    </lineage>
</organism>
<comment type="similarity">
    <text evidence="1">Belongs to the UPF0284 family.</text>
</comment>
<dbReference type="RefSeq" id="WP_179270827.1">
    <property type="nucleotide sequence ID" value="NZ_CP058580.1"/>
</dbReference>
<dbReference type="InterPro" id="IPR002805">
    <property type="entry name" value="Nict_dMeBzImd_PRibTrfase_arc"/>
</dbReference>
<gene>
    <name evidence="3" type="ORF">HUG12_20895</name>
</gene>
<dbReference type="NCBIfam" id="NF003371">
    <property type="entry name" value="PRK04447.1-4"/>
    <property type="match status" value="1"/>
</dbReference>
<evidence type="ECO:0000256" key="2">
    <source>
        <dbReference type="SAM" id="MobiDB-lite"/>
    </source>
</evidence>
<dbReference type="PANTHER" id="PTHR38811">
    <property type="match status" value="1"/>
</dbReference>
<dbReference type="PANTHER" id="PTHR38811:SF1">
    <property type="entry name" value="UPF0284 PROTEIN SLL1500"/>
    <property type="match status" value="1"/>
</dbReference>
<proteinExistence type="inferred from homology"/>
<dbReference type="OrthoDB" id="9136at2157"/>
<reference evidence="3 4" key="1">
    <citation type="submission" date="2020-06" db="EMBL/GenBank/DDBJ databases">
        <title>NJ-3-1, isolated from saline soil.</title>
        <authorList>
            <person name="Cui H.L."/>
            <person name="Shi X."/>
        </authorList>
    </citation>
    <scope>NUCLEOTIDE SEQUENCE [LARGE SCALE GENOMIC DNA]</scope>
    <source>
        <strain evidence="3 4">NJ-3-1</strain>
        <plasmid evidence="3 4">unnamed1</plasmid>
    </source>
</reference>
<dbReference type="SUPFAM" id="SSF52733">
    <property type="entry name" value="Nicotinate mononucleotide:5,6-dimethylbenzimidazole phosphoribosyltransferase (CobT)"/>
    <property type="match status" value="1"/>
</dbReference>
<sequence>MYSSRGTTFALAAGTTRTATIPGISAAGADADLRVHTPSADAELLAFGRTVSAPVVPVSPTGCPTPAVVTRAAFEALGGGATGGEIAGVAGDPLRTLVLDCGLARPTAAPTVDLGATPGADVREPVAVPDAGSTVERAREVGRALHGDRLIVGETVPGGTTTAMGVLAALGERPAVSSSFPENPLERKREVVDAGLAASDLAPGGCSGDPLRAIRLLGDPTLAGVTGLVAGALDAGLGVTLAGGTQLATAGLLLRHAGVDDPLALATTSFVADDDSADVVSLAADADLDLTVTDPGFADDHPAMAAYRRGEAKEGVGMGGALALADEADALAAARERLVAVYDRVVGDGSTDDGSASDGEDGRDGQDDGDGAEVEAR</sequence>
<geneLocation type="plasmid" evidence="3 4">
    <name>unnamed1</name>
</geneLocation>
<dbReference type="GeneID" id="56039972"/>
<evidence type="ECO:0000313" key="4">
    <source>
        <dbReference type="Proteomes" id="UP000509626"/>
    </source>
</evidence>
<feature type="region of interest" description="Disordered" evidence="2">
    <location>
        <begin position="346"/>
        <end position="377"/>
    </location>
</feature>
<dbReference type="AlphaFoldDB" id="A0A7D5QK68"/>
<keyword evidence="3" id="KW-0614">Plasmid</keyword>
<keyword evidence="3" id="KW-0328">Glycosyltransferase</keyword>
<dbReference type="KEGG" id="halu:HUG12_20895"/>
<keyword evidence="3" id="KW-0808">Transferase</keyword>
<keyword evidence="4" id="KW-1185">Reference proteome</keyword>
<dbReference type="EMBL" id="CP058580">
    <property type="protein sequence ID" value="QLG64244.1"/>
    <property type="molecule type" value="Genomic_DNA"/>
</dbReference>